<feature type="region of interest" description="Disordered" evidence="1">
    <location>
        <begin position="1"/>
        <end position="47"/>
    </location>
</feature>
<evidence type="ECO:0000313" key="2">
    <source>
        <dbReference type="EMBL" id="BAS93213.1"/>
    </source>
</evidence>
<dbReference type="InParanoid" id="A0A0P0WKH6"/>
<dbReference type="Gramene" id="Os05t0298900-01">
    <property type="protein sequence ID" value="Os05t0298900-01"/>
    <property type="gene ID" value="Os05g0298900"/>
</dbReference>
<dbReference type="Proteomes" id="UP000059680">
    <property type="component" value="Chromosome 5"/>
</dbReference>
<name>A0A0P0WKH6_ORYSJ</name>
<dbReference type="AlphaFoldDB" id="A0A0P0WKH6"/>
<sequence>VTTSTSAGGGARAWAGRADLPPSSRGEGRSAAAGPREGRLQPRLSGRAIHHHRYVRLLLLPPSRPLPQPPNPPRVATSSDAGEEGGSAAAVPWGGRIHHRWAAGRADLPPPQGGRLHRRLQPRLLGRTTTTRRRVPASAVRFDRPSAVLLLLSAAETGLCRPGRSPPPRHPEA</sequence>
<accession>A0A0P0WKH6</accession>
<protein>
    <submittedName>
        <fullName evidence="2">Os05g0298900 protein</fullName>
    </submittedName>
</protein>
<evidence type="ECO:0000256" key="1">
    <source>
        <dbReference type="SAM" id="MobiDB-lite"/>
    </source>
</evidence>
<feature type="compositionally biased region" description="Low complexity" evidence="1">
    <location>
        <begin position="74"/>
        <end position="90"/>
    </location>
</feature>
<organism evidence="2 3">
    <name type="scientific">Oryza sativa subsp. japonica</name>
    <name type="common">Rice</name>
    <dbReference type="NCBI Taxonomy" id="39947"/>
    <lineage>
        <taxon>Eukaryota</taxon>
        <taxon>Viridiplantae</taxon>
        <taxon>Streptophyta</taxon>
        <taxon>Embryophyta</taxon>
        <taxon>Tracheophyta</taxon>
        <taxon>Spermatophyta</taxon>
        <taxon>Magnoliopsida</taxon>
        <taxon>Liliopsida</taxon>
        <taxon>Poales</taxon>
        <taxon>Poaceae</taxon>
        <taxon>BOP clade</taxon>
        <taxon>Oryzoideae</taxon>
        <taxon>Oryzeae</taxon>
        <taxon>Oryzinae</taxon>
        <taxon>Oryza</taxon>
        <taxon>Oryza sativa</taxon>
    </lineage>
</organism>
<reference evidence="2 3" key="2">
    <citation type="journal article" date="2013" name="Plant Cell Physiol.">
        <title>Rice Annotation Project Database (RAP-DB): an integrative and interactive database for rice genomics.</title>
        <authorList>
            <person name="Sakai H."/>
            <person name="Lee S.S."/>
            <person name="Tanaka T."/>
            <person name="Numa H."/>
            <person name="Kim J."/>
            <person name="Kawahara Y."/>
            <person name="Wakimoto H."/>
            <person name="Yang C.C."/>
            <person name="Iwamoto M."/>
            <person name="Abe T."/>
            <person name="Yamada Y."/>
            <person name="Muto A."/>
            <person name="Inokuchi H."/>
            <person name="Ikemura T."/>
            <person name="Matsumoto T."/>
            <person name="Sasaki T."/>
            <person name="Itoh T."/>
        </authorList>
    </citation>
    <scope>NUCLEOTIDE SEQUENCE [LARGE SCALE GENOMIC DNA]</scope>
    <source>
        <strain evidence="3">cv. Nipponbare</strain>
    </source>
</reference>
<evidence type="ECO:0000313" key="3">
    <source>
        <dbReference type="Proteomes" id="UP000059680"/>
    </source>
</evidence>
<keyword evidence="3" id="KW-1185">Reference proteome</keyword>
<proteinExistence type="predicted"/>
<dbReference type="EMBL" id="AP014961">
    <property type="protein sequence ID" value="BAS93213.1"/>
    <property type="molecule type" value="Genomic_DNA"/>
</dbReference>
<feature type="non-terminal residue" evidence="2">
    <location>
        <position position="1"/>
    </location>
</feature>
<reference evidence="2 3" key="3">
    <citation type="journal article" date="2013" name="Rice">
        <title>Improvement of the Oryza sativa Nipponbare reference genome using next generation sequence and optical map data.</title>
        <authorList>
            <person name="Kawahara Y."/>
            <person name="de la Bastide M."/>
            <person name="Hamilton J.P."/>
            <person name="Kanamori H."/>
            <person name="McCombie W.R."/>
            <person name="Ouyang S."/>
            <person name="Schwartz D.C."/>
            <person name="Tanaka T."/>
            <person name="Wu J."/>
            <person name="Zhou S."/>
            <person name="Childs K.L."/>
            <person name="Davidson R.M."/>
            <person name="Lin H."/>
            <person name="Quesada-Ocampo L."/>
            <person name="Vaillancourt B."/>
            <person name="Sakai H."/>
            <person name="Lee S.S."/>
            <person name="Kim J."/>
            <person name="Numa H."/>
            <person name="Itoh T."/>
            <person name="Buell C.R."/>
            <person name="Matsumoto T."/>
        </authorList>
    </citation>
    <scope>NUCLEOTIDE SEQUENCE [LARGE SCALE GENOMIC DNA]</scope>
    <source>
        <strain evidence="3">cv. Nipponbare</strain>
    </source>
</reference>
<feature type="region of interest" description="Disordered" evidence="1">
    <location>
        <begin position="60"/>
        <end position="91"/>
    </location>
</feature>
<dbReference type="PaxDb" id="39947-A0A0P0WKH6"/>
<gene>
    <name evidence="2" type="ordered locus">Os05g0298900</name>
    <name evidence="2" type="ORF">OSNPB_050298900</name>
</gene>
<feature type="compositionally biased region" description="Pro residues" evidence="1">
    <location>
        <begin position="62"/>
        <end position="73"/>
    </location>
</feature>
<reference evidence="3" key="1">
    <citation type="journal article" date="2005" name="Nature">
        <title>The map-based sequence of the rice genome.</title>
        <authorList>
            <consortium name="International rice genome sequencing project (IRGSP)"/>
            <person name="Matsumoto T."/>
            <person name="Wu J."/>
            <person name="Kanamori H."/>
            <person name="Katayose Y."/>
            <person name="Fujisawa M."/>
            <person name="Namiki N."/>
            <person name="Mizuno H."/>
            <person name="Yamamoto K."/>
            <person name="Antonio B.A."/>
            <person name="Baba T."/>
            <person name="Sakata K."/>
            <person name="Nagamura Y."/>
            <person name="Aoki H."/>
            <person name="Arikawa K."/>
            <person name="Arita K."/>
            <person name="Bito T."/>
            <person name="Chiden Y."/>
            <person name="Fujitsuka N."/>
            <person name="Fukunaka R."/>
            <person name="Hamada M."/>
            <person name="Harada C."/>
            <person name="Hayashi A."/>
            <person name="Hijishita S."/>
            <person name="Honda M."/>
            <person name="Hosokawa S."/>
            <person name="Ichikawa Y."/>
            <person name="Idonuma A."/>
            <person name="Iijima M."/>
            <person name="Ikeda M."/>
            <person name="Ikeno M."/>
            <person name="Ito K."/>
            <person name="Ito S."/>
            <person name="Ito T."/>
            <person name="Ito Y."/>
            <person name="Ito Y."/>
            <person name="Iwabuchi A."/>
            <person name="Kamiya K."/>
            <person name="Karasawa W."/>
            <person name="Kurita K."/>
            <person name="Katagiri S."/>
            <person name="Kikuta A."/>
            <person name="Kobayashi H."/>
            <person name="Kobayashi N."/>
            <person name="Machita K."/>
            <person name="Maehara T."/>
            <person name="Masukawa M."/>
            <person name="Mizubayashi T."/>
            <person name="Mukai Y."/>
            <person name="Nagasaki H."/>
            <person name="Nagata Y."/>
            <person name="Naito S."/>
            <person name="Nakashima M."/>
            <person name="Nakama Y."/>
            <person name="Nakamichi Y."/>
            <person name="Nakamura M."/>
            <person name="Meguro A."/>
            <person name="Negishi M."/>
            <person name="Ohta I."/>
            <person name="Ohta T."/>
            <person name="Okamoto M."/>
            <person name="Ono N."/>
            <person name="Saji S."/>
            <person name="Sakaguchi M."/>
            <person name="Sakai K."/>
            <person name="Shibata M."/>
            <person name="Shimokawa T."/>
            <person name="Song J."/>
            <person name="Takazaki Y."/>
            <person name="Terasawa K."/>
            <person name="Tsugane M."/>
            <person name="Tsuji K."/>
            <person name="Ueda S."/>
            <person name="Waki K."/>
            <person name="Yamagata H."/>
            <person name="Yamamoto M."/>
            <person name="Yamamoto S."/>
            <person name="Yamane H."/>
            <person name="Yoshiki S."/>
            <person name="Yoshihara R."/>
            <person name="Yukawa K."/>
            <person name="Zhong H."/>
            <person name="Yano M."/>
            <person name="Yuan Q."/>
            <person name="Ouyang S."/>
            <person name="Liu J."/>
            <person name="Jones K.M."/>
            <person name="Gansberger K."/>
            <person name="Moffat K."/>
            <person name="Hill J."/>
            <person name="Bera J."/>
            <person name="Fadrosh D."/>
            <person name="Jin S."/>
            <person name="Johri S."/>
            <person name="Kim M."/>
            <person name="Overton L."/>
            <person name="Reardon M."/>
            <person name="Tsitrin T."/>
            <person name="Vuong H."/>
            <person name="Weaver B."/>
            <person name="Ciecko A."/>
            <person name="Tallon L."/>
            <person name="Jackson J."/>
            <person name="Pai G."/>
            <person name="Aken S.V."/>
            <person name="Utterback T."/>
            <person name="Reidmuller S."/>
            <person name="Feldblyum T."/>
            <person name="Hsiao J."/>
            <person name="Zismann V."/>
            <person name="Iobst S."/>
            <person name="de Vazeille A.R."/>
            <person name="Buell C.R."/>
            <person name="Ying K."/>
            <person name="Li Y."/>
            <person name="Lu T."/>
            <person name="Huang Y."/>
            <person name="Zhao Q."/>
            <person name="Feng Q."/>
            <person name="Zhang L."/>
            <person name="Zhu J."/>
            <person name="Weng Q."/>
            <person name="Mu J."/>
            <person name="Lu Y."/>
            <person name="Fan D."/>
            <person name="Liu Y."/>
            <person name="Guan J."/>
            <person name="Zhang Y."/>
            <person name="Yu S."/>
            <person name="Liu X."/>
            <person name="Zhang Y."/>
            <person name="Hong G."/>
            <person name="Han B."/>
            <person name="Choisne N."/>
            <person name="Demange N."/>
            <person name="Orjeda G."/>
            <person name="Samain S."/>
            <person name="Cattolico L."/>
            <person name="Pelletier E."/>
            <person name="Couloux A."/>
            <person name="Segurens B."/>
            <person name="Wincker P."/>
            <person name="D'Hont A."/>
            <person name="Scarpelli C."/>
            <person name="Weissenbach J."/>
            <person name="Salanoubat M."/>
            <person name="Quetier F."/>
            <person name="Yu Y."/>
            <person name="Kim H.R."/>
            <person name="Rambo T."/>
            <person name="Currie J."/>
            <person name="Collura K."/>
            <person name="Luo M."/>
            <person name="Yang T."/>
            <person name="Ammiraju J.S.S."/>
            <person name="Engler F."/>
            <person name="Soderlund C."/>
            <person name="Wing R.A."/>
            <person name="Palmer L.E."/>
            <person name="de la Bastide M."/>
            <person name="Spiegel L."/>
            <person name="Nascimento L."/>
            <person name="Zutavern T."/>
            <person name="O'Shaughnessy A."/>
            <person name="Dike S."/>
            <person name="Dedhia N."/>
            <person name="Preston R."/>
            <person name="Balija V."/>
            <person name="McCombie W.R."/>
            <person name="Chow T."/>
            <person name="Chen H."/>
            <person name="Chung M."/>
            <person name="Chen C."/>
            <person name="Shaw J."/>
            <person name="Wu H."/>
            <person name="Hsiao K."/>
            <person name="Chao Y."/>
            <person name="Chu M."/>
            <person name="Cheng C."/>
            <person name="Hour A."/>
            <person name="Lee P."/>
            <person name="Lin S."/>
            <person name="Lin Y."/>
            <person name="Liou J."/>
            <person name="Liu S."/>
            <person name="Hsing Y."/>
            <person name="Raghuvanshi S."/>
            <person name="Mohanty A."/>
            <person name="Bharti A.K."/>
            <person name="Gaur A."/>
            <person name="Gupta V."/>
            <person name="Kumar D."/>
            <person name="Ravi V."/>
            <person name="Vij S."/>
            <person name="Kapur A."/>
            <person name="Khurana P."/>
            <person name="Khurana P."/>
            <person name="Khurana J.P."/>
            <person name="Tyagi A.K."/>
            <person name="Gaikwad K."/>
            <person name="Singh A."/>
            <person name="Dalal V."/>
            <person name="Srivastava S."/>
            <person name="Dixit A."/>
            <person name="Pal A.K."/>
            <person name="Ghazi I.A."/>
            <person name="Yadav M."/>
            <person name="Pandit A."/>
            <person name="Bhargava A."/>
            <person name="Sureshbabu K."/>
            <person name="Batra K."/>
            <person name="Sharma T.R."/>
            <person name="Mohapatra T."/>
            <person name="Singh N.K."/>
            <person name="Messing J."/>
            <person name="Nelson A.B."/>
            <person name="Fuks G."/>
            <person name="Kavchok S."/>
            <person name="Keizer G."/>
            <person name="Linton E."/>
            <person name="Llaca V."/>
            <person name="Song R."/>
            <person name="Tanyolac B."/>
            <person name="Young S."/>
            <person name="Ho-Il K."/>
            <person name="Hahn J.H."/>
            <person name="Sangsakoo G."/>
            <person name="Vanavichit A."/>
            <person name="de Mattos Luiz.A.T."/>
            <person name="Zimmer P.D."/>
            <person name="Malone G."/>
            <person name="Dellagostin O."/>
            <person name="de Oliveira A.C."/>
            <person name="Bevan M."/>
            <person name="Bancroft I."/>
            <person name="Minx P."/>
            <person name="Cordum H."/>
            <person name="Wilson R."/>
            <person name="Cheng Z."/>
            <person name="Jin W."/>
            <person name="Jiang J."/>
            <person name="Leong S.A."/>
            <person name="Iwama H."/>
            <person name="Gojobori T."/>
            <person name="Itoh T."/>
            <person name="Niimura Y."/>
            <person name="Fujii Y."/>
            <person name="Habara T."/>
            <person name="Sakai H."/>
            <person name="Sato Y."/>
            <person name="Wilson G."/>
            <person name="Kumar K."/>
            <person name="McCouch S."/>
            <person name="Juretic N."/>
            <person name="Hoen D."/>
            <person name="Wright S."/>
            <person name="Bruskiewich R."/>
            <person name="Bureau T."/>
            <person name="Miyao A."/>
            <person name="Hirochika H."/>
            <person name="Nishikawa T."/>
            <person name="Kadowaki K."/>
            <person name="Sugiura M."/>
            <person name="Burr B."/>
            <person name="Sasaki T."/>
        </authorList>
    </citation>
    <scope>NUCLEOTIDE SEQUENCE [LARGE SCALE GENOMIC DNA]</scope>
    <source>
        <strain evidence="3">cv. Nipponbare</strain>
    </source>
</reference>